<reference evidence="3 4" key="1">
    <citation type="journal article" date="2019" name="Int. J. Syst. Evol. Microbiol.">
        <title>The Global Catalogue of Microorganisms (GCM) 10K type strain sequencing project: providing services to taxonomists for standard genome sequencing and annotation.</title>
        <authorList>
            <consortium name="The Broad Institute Genomics Platform"/>
            <consortium name="The Broad Institute Genome Sequencing Center for Infectious Disease"/>
            <person name="Wu L."/>
            <person name="Ma J."/>
        </authorList>
    </citation>
    <scope>NUCLEOTIDE SEQUENCE [LARGE SCALE GENOMIC DNA]</scope>
    <source>
        <strain evidence="3 4">CGMCC 1.15824</strain>
    </source>
</reference>
<sequence>MKRRTFVAAVGSGLGPTVAGCLGNGPGPGRDPADDDGNRSDGNRTGDPGDRTDGTRTRESEDSPEGNDSDGTEGDDPDGDADGSGYAVALEDDPVETVGEFATLRVELVDPHVEPGSPAALKATLTNETEGTLAVSSGAPWPFGVLWAESEDGGESITLWNDAYEESEYVGTDGKRVEDVEDIGVGEEIGAGESITRAFEIHEDTPGLEPGSYETSITVGIGPRDDSEDRESLESELVLTIGDGDRENNRTDDPDDTGNGDDSDPRIDDPSYEIEEPEPPDDPAEDDDWNEHYLGEEMPAEPTLEFEALDGARLETFALSIEDDEGDQYALDLIESREGFEERFDLGAMDPEDRERVQAVDFDEQVVVVAESGFGSGSVRHRWKRVEENEGGVHLHGYYTQPYIRTDDYGPRLSVLVVERPDGDFDLARASLTVSPDRRVHFDSTEGVVTVDSK</sequence>
<feature type="region of interest" description="Disordered" evidence="1">
    <location>
        <begin position="203"/>
        <end position="302"/>
    </location>
</feature>
<organism evidence="3 4">
    <name type="scientific">Saliphagus infecundisoli</name>
    <dbReference type="NCBI Taxonomy" id="1849069"/>
    <lineage>
        <taxon>Archaea</taxon>
        <taxon>Methanobacteriati</taxon>
        <taxon>Methanobacteriota</taxon>
        <taxon>Stenosarchaea group</taxon>
        <taxon>Halobacteria</taxon>
        <taxon>Halobacteriales</taxon>
        <taxon>Natrialbaceae</taxon>
        <taxon>Saliphagus</taxon>
    </lineage>
</organism>
<accession>A0ABD5QCT3</accession>
<evidence type="ECO:0000313" key="3">
    <source>
        <dbReference type="EMBL" id="MFC4987507.1"/>
    </source>
</evidence>
<protein>
    <recommendedName>
        <fullName evidence="2">DUF8130 domain-containing protein</fullName>
    </recommendedName>
</protein>
<dbReference type="RefSeq" id="WP_224828861.1">
    <property type="nucleotide sequence ID" value="NZ_JAIVEF010000011.1"/>
</dbReference>
<dbReference type="InterPro" id="IPR058443">
    <property type="entry name" value="DUF8130"/>
</dbReference>
<feature type="compositionally biased region" description="Basic and acidic residues" evidence="1">
    <location>
        <begin position="223"/>
        <end position="233"/>
    </location>
</feature>
<feature type="compositionally biased region" description="Acidic residues" evidence="1">
    <location>
        <begin position="62"/>
        <end position="81"/>
    </location>
</feature>
<evidence type="ECO:0000259" key="2">
    <source>
        <dbReference type="Pfam" id="PF26451"/>
    </source>
</evidence>
<feature type="compositionally biased region" description="Basic and acidic residues" evidence="1">
    <location>
        <begin position="243"/>
        <end position="252"/>
    </location>
</feature>
<name>A0ABD5QCT3_9EURY</name>
<dbReference type="EMBL" id="JBHSJG010000026">
    <property type="protein sequence ID" value="MFC4987507.1"/>
    <property type="molecule type" value="Genomic_DNA"/>
</dbReference>
<feature type="domain" description="DUF8130" evidence="2">
    <location>
        <begin position="102"/>
        <end position="205"/>
    </location>
</feature>
<dbReference type="PROSITE" id="PS51257">
    <property type="entry name" value="PROKAR_LIPOPROTEIN"/>
    <property type="match status" value="1"/>
</dbReference>
<feature type="region of interest" description="Disordered" evidence="1">
    <location>
        <begin position="1"/>
        <end position="94"/>
    </location>
</feature>
<dbReference type="Pfam" id="PF26451">
    <property type="entry name" value="DUF8130"/>
    <property type="match status" value="1"/>
</dbReference>
<comment type="caution">
    <text evidence="3">The sequence shown here is derived from an EMBL/GenBank/DDBJ whole genome shotgun (WGS) entry which is preliminary data.</text>
</comment>
<gene>
    <name evidence="3" type="ORF">ACFPFO_06980</name>
</gene>
<proteinExistence type="predicted"/>
<feature type="compositionally biased region" description="Acidic residues" evidence="1">
    <location>
        <begin position="253"/>
        <end position="262"/>
    </location>
</feature>
<feature type="compositionally biased region" description="Acidic residues" evidence="1">
    <location>
        <begin position="270"/>
        <end position="289"/>
    </location>
</feature>
<dbReference type="AlphaFoldDB" id="A0ABD5QCT3"/>
<evidence type="ECO:0000256" key="1">
    <source>
        <dbReference type="SAM" id="MobiDB-lite"/>
    </source>
</evidence>
<keyword evidence="4" id="KW-1185">Reference proteome</keyword>
<evidence type="ECO:0000313" key="4">
    <source>
        <dbReference type="Proteomes" id="UP001595925"/>
    </source>
</evidence>
<dbReference type="Proteomes" id="UP001595925">
    <property type="component" value="Unassembled WGS sequence"/>
</dbReference>
<feature type="compositionally biased region" description="Basic and acidic residues" evidence="1">
    <location>
        <begin position="36"/>
        <end position="61"/>
    </location>
</feature>